<protein>
    <submittedName>
        <fullName evidence="6">Acyl transferase domain-containing protein</fullName>
    </submittedName>
</protein>
<evidence type="ECO:0000256" key="1">
    <source>
        <dbReference type="ARBA" id="ARBA00022450"/>
    </source>
</evidence>
<dbReference type="Gene3D" id="3.40.366.10">
    <property type="entry name" value="Malonyl-Coenzyme A Acyl Carrier Protein, domain 2"/>
    <property type="match status" value="1"/>
</dbReference>
<dbReference type="SUPFAM" id="SSF52151">
    <property type="entry name" value="FabD/lysophospholipase-like"/>
    <property type="match status" value="1"/>
</dbReference>
<sequence>MTGTVVAGMACRLPGIAGPDEFWRLIREGRSEVGEVPSSRWDVEATYDPRPGVVGKTCSRWGGLLSDVDRFDHELFGITPREVERLDPQQRLVLEVAWEALEDAALVPADLAGSRTGVFIGAGNSDFARMLLQNPAEVDIYSLVGGGLSLLANRLSYTFDLRGPSVVVDTACSGSLVAVHQAMRSLLDGECDLAIAGGVNLCLSPEVDIANSHARLLSPTGGSKVFDEAADGFVRSEGCGLVVLRRGDEPGPVRAVLKGSAMAGSGRGNGLGAPSAAGQEEVVRLALRKAGVEPAEVGYVETHTTGTAIGDAVEVGALSRVFGGARETPLRLGSVKAGIGHLEAASGVISLIKTILVLRHGWIPPVAVERLSPQVRLGDGVEIPAEPCIWDGPRIAGINSFGYGGNNVHLVVGSAAAEVAEPSEGPEVLVLSARSASSLTGLSLRYQSFLRENPEVPLADIAHTARVARTHYPHRLFSVGSSHEELLENLAEAEQFVAADAPVLAFEFTDDKPGGDWFDALCRWIPALELIVEDLDGTIDAPGFVPQYALATLLAEWGIYPDLVIGHGSGELAAAAVAGAINPHEFDGEFGEPDTPLHLGGQGVPDHDFTIRFCGDFAGDGLSRLLGGLHCRGVEVDWAALGADRPLTHLPATPFEHHERWPIGLHRPAPATRPVKPRAAHPLLRGR</sequence>
<dbReference type="Gene3D" id="3.40.47.10">
    <property type="match status" value="1"/>
</dbReference>
<gene>
    <name evidence="6" type="ORF">JOM49_002882</name>
</gene>
<reference evidence="6 7" key="1">
    <citation type="submission" date="2021-03" db="EMBL/GenBank/DDBJ databases">
        <title>Sequencing the genomes of 1000 actinobacteria strains.</title>
        <authorList>
            <person name="Klenk H.-P."/>
        </authorList>
    </citation>
    <scope>NUCLEOTIDE SEQUENCE [LARGE SCALE GENOMIC DNA]</scope>
    <source>
        <strain evidence="6 7">DSM 45510</strain>
    </source>
</reference>
<dbReference type="InterPro" id="IPR001227">
    <property type="entry name" value="Ac_transferase_dom_sf"/>
</dbReference>
<comment type="caution">
    <text evidence="6">The sequence shown here is derived from an EMBL/GenBank/DDBJ whole genome shotgun (WGS) entry which is preliminary data.</text>
</comment>
<evidence type="ECO:0000313" key="6">
    <source>
        <dbReference type="EMBL" id="MBP2181356.1"/>
    </source>
</evidence>
<proteinExistence type="inferred from homology"/>
<dbReference type="SUPFAM" id="SSF53901">
    <property type="entry name" value="Thiolase-like"/>
    <property type="match status" value="1"/>
</dbReference>
<dbReference type="PANTHER" id="PTHR43775:SF37">
    <property type="entry name" value="SI:DKEY-61P9.11"/>
    <property type="match status" value="1"/>
</dbReference>
<accession>A0ABS4PPL0</accession>
<dbReference type="PANTHER" id="PTHR43775">
    <property type="entry name" value="FATTY ACID SYNTHASE"/>
    <property type="match status" value="1"/>
</dbReference>
<evidence type="ECO:0000256" key="4">
    <source>
        <dbReference type="SAM" id="MobiDB-lite"/>
    </source>
</evidence>
<dbReference type="SMART" id="SM00825">
    <property type="entry name" value="PKS_KS"/>
    <property type="match status" value="1"/>
</dbReference>
<feature type="region of interest" description="Disordered" evidence="4">
    <location>
        <begin position="665"/>
        <end position="687"/>
    </location>
</feature>
<feature type="compositionally biased region" description="Basic residues" evidence="4">
    <location>
        <begin position="675"/>
        <end position="687"/>
    </location>
</feature>
<dbReference type="CDD" id="cd00833">
    <property type="entry name" value="PKS"/>
    <property type="match status" value="1"/>
</dbReference>
<organism evidence="6 7">
    <name type="scientific">Amycolatopsis magusensis</name>
    <dbReference type="NCBI Taxonomy" id="882444"/>
    <lineage>
        <taxon>Bacteria</taxon>
        <taxon>Bacillati</taxon>
        <taxon>Actinomycetota</taxon>
        <taxon>Actinomycetes</taxon>
        <taxon>Pseudonocardiales</taxon>
        <taxon>Pseudonocardiaceae</taxon>
        <taxon>Amycolatopsis</taxon>
    </lineage>
</organism>
<comment type="similarity">
    <text evidence="3">Belongs to the thiolase-like superfamily. Beta-ketoacyl-ACP synthases family.</text>
</comment>
<dbReference type="InterPro" id="IPR014031">
    <property type="entry name" value="Ketoacyl_synth_C"/>
</dbReference>
<dbReference type="Pfam" id="PF22621">
    <property type="entry name" value="CurL-like_PKS_C"/>
    <property type="match status" value="1"/>
</dbReference>
<dbReference type="Gene3D" id="3.30.70.3290">
    <property type="match status" value="1"/>
</dbReference>
<evidence type="ECO:0000259" key="5">
    <source>
        <dbReference type="PROSITE" id="PS52004"/>
    </source>
</evidence>
<dbReference type="GO" id="GO:0016740">
    <property type="term" value="F:transferase activity"/>
    <property type="evidence" value="ECO:0007669"/>
    <property type="project" value="UniProtKB-KW"/>
</dbReference>
<dbReference type="InterPro" id="IPR050091">
    <property type="entry name" value="PKS_NRPS_Biosynth_Enz"/>
</dbReference>
<dbReference type="InterPro" id="IPR016039">
    <property type="entry name" value="Thiolase-like"/>
</dbReference>
<dbReference type="Proteomes" id="UP000741013">
    <property type="component" value="Unassembled WGS sequence"/>
</dbReference>
<keyword evidence="1" id="KW-0596">Phosphopantetheine</keyword>
<dbReference type="InterPro" id="IPR014030">
    <property type="entry name" value="Ketoacyl_synth_N"/>
</dbReference>
<keyword evidence="2" id="KW-0597">Phosphoprotein</keyword>
<dbReference type="Pfam" id="PF00109">
    <property type="entry name" value="ketoacyl-synt"/>
    <property type="match status" value="1"/>
</dbReference>
<evidence type="ECO:0000256" key="2">
    <source>
        <dbReference type="ARBA" id="ARBA00022553"/>
    </source>
</evidence>
<dbReference type="InterPro" id="IPR020841">
    <property type="entry name" value="PKS_Beta-ketoAc_synthase_dom"/>
</dbReference>
<dbReference type="PROSITE" id="PS52004">
    <property type="entry name" value="KS3_2"/>
    <property type="match status" value="1"/>
</dbReference>
<name>A0ABS4PPL0_9PSEU</name>
<feature type="domain" description="Ketosynthase family 3 (KS3)" evidence="5">
    <location>
        <begin position="1"/>
        <end position="414"/>
    </location>
</feature>
<evidence type="ECO:0000256" key="3">
    <source>
        <dbReference type="RuleBase" id="RU003694"/>
    </source>
</evidence>
<dbReference type="Pfam" id="PF02801">
    <property type="entry name" value="Ketoacyl-synt_C"/>
    <property type="match status" value="1"/>
</dbReference>
<dbReference type="RefSeq" id="WP_209664789.1">
    <property type="nucleotide sequence ID" value="NZ_JAGGMS010000001.1"/>
</dbReference>
<dbReference type="EMBL" id="JAGGMS010000001">
    <property type="protein sequence ID" value="MBP2181356.1"/>
    <property type="molecule type" value="Genomic_DNA"/>
</dbReference>
<keyword evidence="3 6" id="KW-0808">Transferase</keyword>
<keyword evidence="7" id="KW-1185">Reference proteome</keyword>
<dbReference type="InterPro" id="IPR016035">
    <property type="entry name" value="Acyl_Trfase/lysoPLipase"/>
</dbReference>
<evidence type="ECO:0000313" key="7">
    <source>
        <dbReference type="Proteomes" id="UP000741013"/>
    </source>
</evidence>